<feature type="signal peptide" evidence="2">
    <location>
        <begin position="1"/>
        <end position="28"/>
    </location>
</feature>
<keyword evidence="2" id="KW-0732">Signal</keyword>
<dbReference type="Gene3D" id="2.40.160.180">
    <property type="entry name" value="Carbohydrate-selective porin OprB"/>
    <property type="match status" value="1"/>
</dbReference>
<proteinExistence type="inferred from homology"/>
<keyword evidence="4" id="KW-1185">Reference proteome</keyword>
<accession>A0A1Y6F5I7</accession>
<dbReference type="InterPro" id="IPR038673">
    <property type="entry name" value="OprB_sf"/>
</dbReference>
<protein>
    <submittedName>
        <fullName evidence="3">Porin</fullName>
    </submittedName>
</protein>
<dbReference type="AlphaFoldDB" id="A0A1Y6F5I7"/>
<dbReference type="GO" id="GO:0015288">
    <property type="term" value="F:porin activity"/>
    <property type="evidence" value="ECO:0007669"/>
    <property type="project" value="InterPro"/>
</dbReference>
<dbReference type="GO" id="GO:0008643">
    <property type="term" value="P:carbohydrate transport"/>
    <property type="evidence" value="ECO:0007669"/>
    <property type="project" value="InterPro"/>
</dbReference>
<gene>
    <name evidence="3" type="ORF">SAMN06297468_1092</name>
</gene>
<organism evidence="3 4">
    <name type="scientific">Altererythrobacter xiamenensis</name>
    <dbReference type="NCBI Taxonomy" id="1316679"/>
    <lineage>
        <taxon>Bacteria</taxon>
        <taxon>Pseudomonadati</taxon>
        <taxon>Pseudomonadota</taxon>
        <taxon>Alphaproteobacteria</taxon>
        <taxon>Sphingomonadales</taxon>
        <taxon>Erythrobacteraceae</taxon>
        <taxon>Altererythrobacter</taxon>
    </lineage>
</organism>
<dbReference type="GO" id="GO:0016020">
    <property type="term" value="C:membrane"/>
    <property type="evidence" value="ECO:0007669"/>
    <property type="project" value="InterPro"/>
</dbReference>
<feature type="chain" id="PRO_5011815233" evidence="2">
    <location>
        <begin position="29"/>
        <end position="428"/>
    </location>
</feature>
<evidence type="ECO:0000256" key="1">
    <source>
        <dbReference type="ARBA" id="ARBA00008769"/>
    </source>
</evidence>
<dbReference type="EMBL" id="FXWG01000002">
    <property type="protein sequence ID" value="SMQ68811.1"/>
    <property type="molecule type" value="Genomic_DNA"/>
</dbReference>
<dbReference type="Proteomes" id="UP000194420">
    <property type="component" value="Unassembled WGS sequence"/>
</dbReference>
<comment type="similarity">
    <text evidence="1 2">Belongs to the OprB family.</text>
</comment>
<sequence>MQGGSKRTALAAGICALCTPLAATPLSAQTQDGGSDLASESGDAASLLLSAPAASVPPPPEEPDKPAVKTRVLFSQFADMPVSGDAAETLRYGGKIDAYFDVAGSTLGVDDSWSLHIHPEFKYGESANGEIGLLPSNTQMFYPGEGEVFDLNVNVTKRWQSGTSLTVGKVNVLDLAAQLPVVGGGGHEGFQNLAMALPPSAIVPGSITGALLNVPTKKALYRLWVFDPDLQSERTGFETGFESGVAFLGSVTLPVKIGGKPGYYALKMAGSTRSEIAAEALPPALVPAPGSAFGGRKGEFSAVLAGYQFIELYPEAPGKGWGIFGQIYVSNGDPTFLDKSGFIGFSGNPRSRPQDRFGAAWFRYSLTDRLVDVLSGRLALEDEEGVEYFYTLGLSDQFSVTANVQVVDSAVAARDAGVLAGLRLTAKF</sequence>
<evidence type="ECO:0000256" key="2">
    <source>
        <dbReference type="RuleBase" id="RU363072"/>
    </source>
</evidence>
<evidence type="ECO:0000313" key="4">
    <source>
        <dbReference type="Proteomes" id="UP000194420"/>
    </source>
</evidence>
<dbReference type="OrthoDB" id="177316at2"/>
<dbReference type="InterPro" id="IPR007049">
    <property type="entry name" value="Carb-sel_porin_OprB"/>
</dbReference>
<name>A0A1Y6F5I7_9SPHN</name>
<reference evidence="4" key="1">
    <citation type="submission" date="2017-04" db="EMBL/GenBank/DDBJ databases">
        <authorList>
            <person name="Varghese N."/>
            <person name="Submissions S."/>
        </authorList>
    </citation>
    <scope>NUCLEOTIDE SEQUENCE [LARGE SCALE GENOMIC DNA]</scope>
</reference>
<dbReference type="Pfam" id="PF04966">
    <property type="entry name" value="OprB"/>
    <property type="match status" value="1"/>
</dbReference>
<evidence type="ECO:0000313" key="3">
    <source>
        <dbReference type="EMBL" id="SMQ68811.1"/>
    </source>
</evidence>